<name>Q7NTM0_CHRVO</name>
<evidence type="ECO:0000256" key="1">
    <source>
        <dbReference type="SAM" id="Phobius"/>
    </source>
</evidence>
<dbReference type="KEGG" id="cvi:CV_3034"/>
<reference evidence="2 3" key="1">
    <citation type="journal article" date="2003" name="Proc. Natl. Acad. Sci. U.S.A.">
        <title>The complete genome sequence of Chromobacterium violaceum reveals remarkable and exploitable bacterial adaptability.</title>
        <authorList>
            <person name="Vasconcelos A.T.R."/>
            <person name="de Almeida D.F."/>
            <person name="Almeida F.C."/>
            <person name="de Almeida L.G.P."/>
            <person name="de Almeida R."/>
            <person name="Goncalves J.A.A."/>
            <person name="Andrade E.M."/>
            <person name="Antonio R.V."/>
            <person name="Araripe J."/>
            <person name="de Araujo M.F.F."/>
            <person name="Filho S.A."/>
            <person name="Azevedo V."/>
            <person name="Batista A.J."/>
            <person name="Bataus L.A.M."/>
            <person name="Batista J.S."/>
            <person name="Belo A."/>
            <person name="vander Berg C."/>
            <person name="Blamey J."/>
            <person name="Bogo M."/>
            <person name="Bonato S."/>
            <person name="Bordignon J."/>
            <person name="Brito C.A."/>
            <person name="Brocchi M."/>
            <person name="Burity H.A."/>
            <person name="Camargo A.A."/>
            <person name="Cardoso D.D.P."/>
            <person name="Carneiro N.P."/>
            <person name="Carraro D.M."/>
            <person name="Carvalho C.M.B."/>
            <person name="Cascardo J.C.M."/>
            <person name="Cavada B.S."/>
            <person name="Chueire L.M.O."/>
            <person name="Pasa T.B.C."/>
            <person name="Duran N."/>
            <person name="Fagundes N."/>
            <person name="Falcao C.L."/>
            <person name="Fantinatti F."/>
            <person name="Farias I.P."/>
            <person name="Felipe M.S.S."/>
            <person name="Ferrari L.P."/>
            <person name="Ferro J.A."/>
            <person name="Ferro M.I.T."/>
            <person name="Franco G.R."/>
            <person name="Freitas N.S.A."/>
            <person name="Furlan L.R."/>
            <person name="Gazzinelli R.T."/>
            <person name="Gomes E.A."/>
            <person name="Goncalves P.R."/>
            <person name="Grangeiro T.B."/>
            <person name="Grattapaglia D."/>
            <person name="Grisard E.C."/>
            <person name="Guimaraes C.T."/>
            <person name="Hanna E.S."/>
            <person name="Hungria M."/>
            <person name="Jardim S.N."/>
            <person name="Laurino J."/>
            <person name="Leoi L.C.T."/>
            <person name="Fassarella L."/>
            <person name="Lima A."/>
            <person name="Loureiro M.F."/>
            <person name="Lyra M.C.P."/>
            <person name="Macedo M."/>
            <person name="Madeira H.M.F."/>
            <person name="Manfio G.P."/>
            <person name="Maranhao A.Q."/>
            <person name="Martins W.S."/>
            <person name="di Mauro S.M.Z."/>
            <person name="de Medeiros S.R.B."/>
            <person name="Meissner R.D.V."/>
            <person name="Menck C.F.M."/>
            <person name="Moreira M.A.M."/>
            <person name="Nascimento F.F."/>
            <person name="Nicolas M.F."/>
            <person name="Oliveira J.G."/>
            <person name="Oliveira S.C."/>
            <person name="Paixao R.F.C."/>
            <person name="Parente J.A."/>
            <person name="Pedrosa F.O."/>
            <person name="Pena S.J.D."/>
            <person name="Perreira J.O."/>
            <person name="Perreira M."/>
            <person name="Pinto L.S.R.C."/>
            <person name="Pinto L.S."/>
            <person name="Porto J.I.R."/>
            <person name="Potrich D.P."/>
            <person name="Neto C.E.R."/>
            <person name="Reis A.M.M."/>
            <person name="Rigo L.U."/>
            <person name="Rondinelli E."/>
            <person name="dos Santos E.B.P."/>
            <person name="Santos F.R."/>
            <person name="Schneider M.P.C."/>
            <person name="Seuanez H.N."/>
            <person name="Silva A.M.R."/>
            <person name="da Silva A.L.C."/>
            <person name="Silva D.W."/>
            <person name="Silva R."/>
            <person name="Simoes I.C."/>
            <person name="Simon D."/>
            <person name="Soares C.M.A."/>
            <person name="Soares R.B.A."/>
            <person name="Souza E.M."/>
            <person name="Souza K.R.L."/>
            <person name="Souza R.C."/>
            <person name="Steffens M.B.R."/>
            <person name="Steindel M."/>
            <person name="Teixeira S.R."/>
            <person name="Urmenyi T."/>
            <person name="Vettore A."/>
            <person name="Wassem R."/>
            <person name="Zaha A."/>
            <person name="Simpson A.J.G."/>
        </authorList>
    </citation>
    <scope>NUCLEOTIDE SEQUENCE [LARGE SCALE GENOMIC DNA]</scope>
    <source>
        <strain evidence="3">ATCC 12472 / DSM 30191 / JCM 1249 / NBRC 12614 / NCIMB 9131 / NCTC 9757</strain>
    </source>
</reference>
<organism evidence="2 3">
    <name type="scientific">Chromobacterium violaceum (strain ATCC 12472 / DSM 30191 / JCM 1249 / CCUG 213 / NBRC 12614 / NCIMB 9131 / NCTC 9757 / MK)</name>
    <dbReference type="NCBI Taxonomy" id="243365"/>
    <lineage>
        <taxon>Bacteria</taxon>
        <taxon>Pseudomonadati</taxon>
        <taxon>Pseudomonadota</taxon>
        <taxon>Betaproteobacteria</taxon>
        <taxon>Neisseriales</taxon>
        <taxon>Chromobacteriaceae</taxon>
        <taxon>Chromobacterium</taxon>
    </lineage>
</organism>
<dbReference type="Proteomes" id="UP000001424">
    <property type="component" value="Chromosome"/>
</dbReference>
<dbReference type="HOGENOM" id="CLU_1021949_0_0_4"/>
<accession>Q7NTM0</accession>
<proteinExistence type="predicted"/>
<gene>
    <name evidence="2" type="ordered locus">CV_3034</name>
</gene>
<keyword evidence="3" id="KW-1185">Reference proteome</keyword>
<keyword evidence="1" id="KW-0472">Membrane</keyword>
<keyword evidence="1" id="KW-0812">Transmembrane</keyword>
<dbReference type="EMBL" id="AE016825">
    <property type="protein sequence ID" value="AAQ60703.1"/>
    <property type="molecule type" value="Genomic_DNA"/>
</dbReference>
<evidence type="ECO:0000313" key="2">
    <source>
        <dbReference type="EMBL" id="AAQ60703.1"/>
    </source>
</evidence>
<evidence type="ECO:0000313" key="3">
    <source>
        <dbReference type="Proteomes" id="UP000001424"/>
    </source>
</evidence>
<keyword evidence="1" id="KW-1133">Transmembrane helix</keyword>
<dbReference type="AlphaFoldDB" id="Q7NTM0"/>
<feature type="transmembrane region" description="Helical" evidence="1">
    <location>
        <begin position="124"/>
        <end position="146"/>
    </location>
</feature>
<dbReference type="STRING" id="243365.CV_3034"/>
<protein>
    <submittedName>
        <fullName evidence="2">Uncharacterized protein</fullName>
    </submittedName>
</protein>
<sequence>MLGPRGVGSSIDGGERMELNFREVVKAMSPNIPNIKLEDLPSPFFRGAITEKGMLQESRTFFHGMSSEEADAWGRRGMDAALSIMSDFYNESKSSIDAHEAIQLNLYDKSNHSWSFLRFNPFKWGGVSLIRLGIFIMCLSVVGCASKREVTSDRFKGVSETVSLMLEEERVFNASHSLEGMAASDAAKSLEGEGFFCQIEYARVPISLIPLAMVDVPNVYCRKSEPKLKDYCPNKMVIVKVEWRDPKVPMDKLYRDAQLSPVKEVRFHCHLK</sequence>